<evidence type="ECO:0000256" key="7">
    <source>
        <dbReference type="ARBA" id="ARBA00023235"/>
    </source>
</evidence>
<comment type="catalytic activity">
    <reaction evidence="8">
        <text>Couples ATP hydrolysis with the unwinding of duplex DNA by translocating in the 3'-5' direction.</text>
        <dbReference type="EC" id="5.6.2.4"/>
    </reaction>
</comment>
<evidence type="ECO:0000256" key="1">
    <source>
        <dbReference type="ARBA" id="ARBA00009922"/>
    </source>
</evidence>
<keyword evidence="5 11" id="KW-0067">ATP-binding</keyword>
<evidence type="ECO:0000313" key="15">
    <source>
        <dbReference type="Proteomes" id="UP000661691"/>
    </source>
</evidence>
<dbReference type="GO" id="GO:0016787">
    <property type="term" value="F:hydrolase activity"/>
    <property type="evidence" value="ECO:0007669"/>
    <property type="project" value="UniProtKB-UniRule"/>
</dbReference>
<evidence type="ECO:0000256" key="10">
    <source>
        <dbReference type="ARBA" id="ARBA00048988"/>
    </source>
</evidence>
<dbReference type="InterPro" id="IPR027417">
    <property type="entry name" value="P-loop_NTPase"/>
</dbReference>
<protein>
    <recommendedName>
        <fullName evidence="9">DNA 3'-5' helicase</fullName>
        <ecNumber evidence="9">5.6.2.4</ecNumber>
    </recommendedName>
</protein>
<evidence type="ECO:0000256" key="8">
    <source>
        <dbReference type="ARBA" id="ARBA00034617"/>
    </source>
</evidence>
<comment type="catalytic activity">
    <reaction evidence="10">
        <text>ATP + H2O = ADP + phosphate + H(+)</text>
        <dbReference type="Rhea" id="RHEA:13065"/>
        <dbReference type="ChEBI" id="CHEBI:15377"/>
        <dbReference type="ChEBI" id="CHEBI:15378"/>
        <dbReference type="ChEBI" id="CHEBI:30616"/>
        <dbReference type="ChEBI" id="CHEBI:43474"/>
        <dbReference type="ChEBI" id="CHEBI:456216"/>
        <dbReference type="EC" id="5.6.2.4"/>
    </reaction>
</comment>
<dbReference type="Pfam" id="PF00580">
    <property type="entry name" value="UvrD-helicase"/>
    <property type="match status" value="1"/>
</dbReference>
<evidence type="ECO:0000256" key="6">
    <source>
        <dbReference type="ARBA" id="ARBA00023125"/>
    </source>
</evidence>
<accession>A0A926RWM1</accession>
<dbReference type="CDD" id="cd17932">
    <property type="entry name" value="DEXQc_UvrD"/>
    <property type="match status" value="1"/>
</dbReference>
<dbReference type="Gene3D" id="1.10.486.10">
    <property type="entry name" value="PCRA, domain 4"/>
    <property type="match status" value="1"/>
</dbReference>
<sequence length="716" mass="82470">MDASSMILADLNQEQAQAVVADGGPVVVFAGPGSGKTTVLTRRVLYLLAQGVPADQLMIVTFTRDAANEMKARLLQISPKQIHQIWIGTFHALFLKMLRTAGIMVPTLASGFKQNEWIRQLLAQNELPNDDEQVAMFMNQIGLCKGNGILPEQLQVKKEKNRIFKKIYLGYEQLKQQHRYWDFDDILMATYHLLDDKKVRIYWQERFQHILVDEFQDINQIQYDILLRLSQHDQQLFVVGDDDQSIYGFRGSHPRFMLQLEQDFNSVSKVVLETNYRSTDEIIAVSDRLITKNKHRAQKRRAGTGIQGAPIKWLSPQDEEEEAIQMIEQLRDGMHTGILYRTSTQARALVDACIRKEIPFSIAEGDRIFYTRFQVQDILAYLRLSMNGNDLDALAQIVNKPKRYLYQSDWLDACWRMARKQQVSLIEVLPQLPGLESYQKKHMKTLQEQLLRIPLMCAEEAVAYICEEIGYFRYLESFAQRTGNDVATLKEPIEELLLAARHHQDGQALLAHIEHVKKVIQNQPHDPVVHLMTFHKAKGLEFDRVFLMGLHAMVLPHRRSLNVAEHRKNEAWEEERRLLYVGMTRAKTELYLSVSQMRQGKKIGPSPFLKEIGYQEASPSVMKQQVMKPTRTTPNRTQSQPHLKFIDEVVDPEMKLHHFKFGEGLVLKVMPMEGVAPGRKVMIRFTHGVTELHYELSRQLGLLTLVKEATSSVSHG</sequence>
<dbReference type="GO" id="GO:0005524">
    <property type="term" value="F:ATP binding"/>
    <property type="evidence" value="ECO:0007669"/>
    <property type="project" value="UniProtKB-UniRule"/>
</dbReference>
<evidence type="ECO:0000256" key="11">
    <source>
        <dbReference type="PROSITE-ProRule" id="PRU00560"/>
    </source>
</evidence>
<dbReference type="GO" id="GO:0000725">
    <property type="term" value="P:recombinational repair"/>
    <property type="evidence" value="ECO:0007669"/>
    <property type="project" value="TreeGrafter"/>
</dbReference>
<dbReference type="EMBL" id="JACXAH010000005">
    <property type="protein sequence ID" value="MBD1371656.1"/>
    <property type="molecule type" value="Genomic_DNA"/>
</dbReference>
<evidence type="ECO:0000259" key="12">
    <source>
        <dbReference type="PROSITE" id="PS51198"/>
    </source>
</evidence>
<dbReference type="Gene3D" id="1.10.10.160">
    <property type="match status" value="1"/>
</dbReference>
<comment type="caution">
    <text evidence="14">The sequence shown here is derived from an EMBL/GenBank/DDBJ whole genome shotgun (WGS) entry which is preliminary data.</text>
</comment>
<dbReference type="InterPro" id="IPR000212">
    <property type="entry name" value="DNA_helicase_UvrD/REP"/>
</dbReference>
<keyword evidence="4 11" id="KW-0347">Helicase</keyword>
<dbReference type="PROSITE" id="PS51217">
    <property type="entry name" value="UVRD_HELICASE_CTER"/>
    <property type="match status" value="1"/>
</dbReference>
<evidence type="ECO:0000313" key="14">
    <source>
        <dbReference type="EMBL" id="MBD1371656.1"/>
    </source>
</evidence>
<evidence type="ECO:0000256" key="4">
    <source>
        <dbReference type="ARBA" id="ARBA00022806"/>
    </source>
</evidence>
<dbReference type="GO" id="GO:0003677">
    <property type="term" value="F:DNA binding"/>
    <property type="evidence" value="ECO:0007669"/>
    <property type="project" value="UniProtKB-KW"/>
</dbReference>
<name>A0A926RWM1_9BACL</name>
<evidence type="ECO:0000259" key="13">
    <source>
        <dbReference type="PROSITE" id="PS51217"/>
    </source>
</evidence>
<comment type="similarity">
    <text evidence="1">Belongs to the helicase family. UvrD subfamily.</text>
</comment>
<keyword evidence="2 11" id="KW-0547">Nucleotide-binding</keyword>
<dbReference type="PROSITE" id="PS51198">
    <property type="entry name" value="UVRD_HELICASE_ATP_BIND"/>
    <property type="match status" value="1"/>
</dbReference>
<dbReference type="Pfam" id="PF13361">
    <property type="entry name" value="UvrD_C"/>
    <property type="match status" value="1"/>
</dbReference>
<keyword evidence="6" id="KW-0238">DNA-binding</keyword>
<dbReference type="AlphaFoldDB" id="A0A926RWM1"/>
<dbReference type="InterPro" id="IPR013986">
    <property type="entry name" value="DExx_box_DNA_helicase_dom_sf"/>
</dbReference>
<feature type="domain" description="UvrD-like helicase ATP-binding" evidence="12">
    <location>
        <begin position="9"/>
        <end position="279"/>
    </location>
</feature>
<gene>
    <name evidence="14" type="ORF">IC620_04700</name>
</gene>
<feature type="domain" description="UvrD-like helicase C-terminal" evidence="13">
    <location>
        <begin position="280"/>
        <end position="539"/>
    </location>
</feature>
<dbReference type="RefSeq" id="WP_191141660.1">
    <property type="nucleotide sequence ID" value="NZ_JACXAH010000005.1"/>
</dbReference>
<keyword evidence="3 11" id="KW-0378">Hydrolase</keyword>
<evidence type="ECO:0000256" key="2">
    <source>
        <dbReference type="ARBA" id="ARBA00022741"/>
    </source>
</evidence>
<feature type="binding site" evidence="11">
    <location>
        <begin position="30"/>
        <end position="37"/>
    </location>
    <ligand>
        <name>ATP</name>
        <dbReference type="ChEBI" id="CHEBI:30616"/>
    </ligand>
</feature>
<evidence type="ECO:0000256" key="9">
    <source>
        <dbReference type="ARBA" id="ARBA00034808"/>
    </source>
</evidence>
<dbReference type="InterPro" id="IPR014017">
    <property type="entry name" value="DNA_helicase_UvrD-like_C"/>
</dbReference>
<dbReference type="Proteomes" id="UP000661691">
    <property type="component" value="Unassembled WGS sequence"/>
</dbReference>
<dbReference type="Gene3D" id="3.40.50.300">
    <property type="entry name" value="P-loop containing nucleotide triphosphate hydrolases"/>
    <property type="match status" value="2"/>
</dbReference>
<keyword evidence="7" id="KW-0413">Isomerase</keyword>
<dbReference type="InterPro" id="IPR014016">
    <property type="entry name" value="UvrD-like_ATP-bd"/>
</dbReference>
<dbReference type="EC" id="5.6.2.4" evidence="9"/>
<reference evidence="14" key="1">
    <citation type="submission" date="2020-09" db="EMBL/GenBank/DDBJ databases">
        <title>A novel bacterium of genus Hazenella, isolated from South China Sea.</title>
        <authorList>
            <person name="Huang H."/>
            <person name="Mo K."/>
            <person name="Hu Y."/>
        </authorList>
    </citation>
    <scope>NUCLEOTIDE SEQUENCE</scope>
    <source>
        <strain evidence="14">IB182357</strain>
    </source>
</reference>
<keyword evidence="15" id="KW-1185">Reference proteome</keyword>
<organism evidence="14 15">
    <name type="scientific">Polycladospora coralii</name>
    <dbReference type="NCBI Taxonomy" id="2771432"/>
    <lineage>
        <taxon>Bacteria</taxon>
        <taxon>Bacillati</taxon>
        <taxon>Bacillota</taxon>
        <taxon>Bacilli</taxon>
        <taxon>Bacillales</taxon>
        <taxon>Thermoactinomycetaceae</taxon>
        <taxon>Polycladospora</taxon>
    </lineage>
</organism>
<dbReference type="GO" id="GO:0043138">
    <property type="term" value="F:3'-5' DNA helicase activity"/>
    <property type="evidence" value="ECO:0007669"/>
    <property type="project" value="UniProtKB-EC"/>
</dbReference>
<evidence type="ECO:0000256" key="5">
    <source>
        <dbReference type="ARBA" id="ARBA00022840"/>
    </source>
</evidence>
<evidence type="ECO:0000256" key="3">
    <source>
        <dbReference type="ARBA" id="ARBA00022801"/>
    </source>
</evidence>
<dbReference type="PANTHER" id="PTHR11070:SF2">
    <property type="entry name" value="ATP-DEPENDENT DNA HELICASE SRS2"/>
    <property type="match status" value="1"/>
</dbReference>
<proteinExistence type="inferred from homology"/>
<dbReference type="PANTHER" id="PTHR11070">
    <property type="entry name" value="UVRD / RECB / PCRA DNA HELICASE FAMILY MEMBER"/>
    <property type="match status" value="1"/>
</dbReference>
<dbReference type="SUPFAM" id="SSF52540">
    <property type="entry name" value="P-loop containing nucleoside triphosphate hydrolases"/>
    <property type="match status" value="1"/>
</dbReference>